<dbReference type="InterPro" id="IPR027417">
    <property type="entry name" value="P-loop_NTPase"/>
</dbReference>
<evidence type="ECO:0000313" key="5">
    <source>
        <dbReference type="Proteomes" id="UP001304071"/>
    </source>
</evidence>
<evidence type="ECO:0000256" key="1">
    <source>
        <dbReference type="ARBA" id="ARBA00022801"/>
    </source>
</evidence>
<evidence type="ECO:0000259" key="3">
    <source>
        <dbReference type="PROSITE" id="PS51192"/>
    </source>
</evidence>
<dbReference type="SUPFAM" id="SSF52540">
    <property type="entry name" value="P-loop containing nucleoside triphosphate hydrolases"/>
    <property type="match status" value="2"/>
</dbReference>
<keyword evidence="5" id="KW-1185">Reference proteome</keyword>
<organism evidence="4 5">
    <name type="scientific">Vibrio porteresiae DSM 19223</name>
    <dbReference type="NCBI Taxonomy" id="1123496"/>
    <lineage>
        <taxon>Bacteria</taxon>
        <taxon>Pseudomonadati</taxon>
        <taxon>Pseudomonadota</taxon>
        <taxon>Gammaproteobacteria</taxon>
        <taxon>Vibrionales</taxon>
        <taxon>Vibrionaceae</taxon>
        <taxon>Vibrio</taxon>
    </lineage>
</organism>
<dbReference type="EMBL" id="CP138203">
    <property type="protein sequence ID" value="WPC72970.1"/>
    <property type="molecule type" value="Genomic_DNA"/>
</dbReference>
<keyword evidence="2 4" id="KW-0347">Helicase</keyword>
<dbReference type="Proteomes" id="UP001304071">
    <property type="component" value="Chromosome 1"/>
</dbReference>
<keyword evidence="1 4" id="KW-0378">Hydrolase</keyword>
<dbReference type="EC" id="3.6.4.-" evidence="4"/>
<accession>A0ABZ0Q994</accession>
<dbReference type="RefSeq" id="WP_261892780.1">
    <property type="nucleotide sequence ID" value="NZ_AP024895.1"/>
</dbReference>
<dbReference type="GO" id="GO:0016787">
    <property type="term" value="F:hydrolase activity"/>
    <property type="evidence" value="ECO:0007669"/>
    <property type="project" value="UniProtKB-KW"/>
</dbReference>
<dbReference type="PANTHER" id="PTHR45766">
    <property type="entry name" value="DNA ANNEALING HELICASE AND ENDONUCLEASE ZRANB3 FAMILY MEMBER"/>
    <property type="match status" value="1"/>
</dbReference>
<dbReference type="PANTHER" id="PTHR45766:SF6">
    <property type="entry name" value="SWI_SNF-RELATED MATRIX-ASSOCIATED ACTIN-DEPENDENT REGULATOR OF CHROMATIN SUBFAMILY A-LIKE PROTEIN 1"/>
    <property type="match status" value="1"/>
</dbReference>
<dbReference type="InterPro" id="IPR000330">
    <property type="entry name" value="SNF2_N"/>
</dbReference>
<gene>
    <name evidence="4" type="ORF">R8Z52_12630</name>
</gene>
<dbReference type="Gene3D" id="3.40.960.10">
    <property type="entry name" value="VSR Endonuclease"/>
    <property type="match status" value="1"/>
</dbReference>
<sequence length="687" mass="77028">MTNYYGNLSRVDGAWLLSEIKPHVSLRLKKLFPRISTYQSPPFSLNDTPDTAADLVWFMSRYPLNINIVDKGYLFGQNHLYLETQAANEAILNPDYKPKERIGFRTGKLMRIYQRIAVDFVESVKSVLILDEIGLGKTIEGLGIATIPGALPLVIVVQPHLQQQWYEKALEFLEAEVHKVNGNKPYSLPPADIYIMKYNQLSPWVDVLTQGWVRAIAFDEIQELRRGRDSAKGAAAAAICQSIEYKIGLTASLVYNYGIESFNIASIIRPGILGTRDEFLREWCSDRSDKGIVKDPSALGAYLREQSMVIRRTKQDVGQQAKQLTPHLEWVEHNAKAVSDLEDLTKQLAMKTFSANFSEAGQASREFDLRMRQMTGVAKAKQVAAYVRMFASSGEPVLLYGWHREVYDIWMKELHDLNPVMFTGSESATKKEQAKQSFINGESKVLIMSLGSGAGIDGLQHVCSTVIFGEFAWSSEIHRQCVGRIDRDGQKKEVFTFYVATDFGSDPEIIDVLGLKADQSKGIMNPYQGGEIAKQTDSNRIKKLAASYLKAQGIEPPRKTHENGTSPTLKDMSDLTSLLSTTSFSVTDEKETQSQIEHLLQRSGIKFEKEHRLDSGIVDFFLPDTGLAIEVKANKQWNKLEVFRQCERYCSEDKVKGLILATAKIQGLPDMISGKPAKVFQLSIGSL</sequence>
<keyword evidence="2 4" id="KW-0067">ATP-binding</keyword>
<proteinExistence type="predicted"/>
<evidence type="ECO:0000256" key="2">
    <source>
        <dbReference type="ARBA" id="ARBA00022806"/>
    </source>
</evidence>
<dbReference type="GO" id="GO:0004386">
    <property type="term" value="F:helicase activity"/>
    <property type="evidence" value="ECO:0007669"/>
    <property type="project" value="UniProtKB-KW"/>
</dbReference>
<dbReference type="Pfam" id="PF00176">
    <property type="entry name" value="SNF2-rel_dom"/>
    <property type="match status" value="1"/>
</dbReference>
<reference evidence="4 5" key="1">
    <citation type="submission" date="2023-11" db="EMBL/GenBank/DDBJ databases">
        <title>Plant-associative lifestyle of Vibrio porteresiae and its evolutionary dynamics.</title>
        <authorList>
            <person name="Rameshkumar N."/>
            <person name="Kirti K."/>
        </authorList>
    </citation>
    <scope>NUCLEOTIDE SEQUENCE [LARGE SCALE GENOMIC DNA]</scope>
    <source>
        <strain evidence="4 5">MSSRF30</strain>
    </source>
</reference>
<evidence type="ECO:0000313" key="4">
    <source>
        <dbReference type="EMBL" id="WPC72970.1"/>
    </source>
</evidence>
<dbReference type="Gene3D" id="3.40.50.300">
    <property type="entry name" value="P-loop containing nucleotide triphosphate hydrolases"/>
    <property type="match status" value="2"/>
</dbReference>
<keyword evidence="2 4" id="KW-0547">Nucleotide-binding</keyword>
<protein>
    <submittedName>
        <fullName evidence="4">DEAD/DEAH box helicase</fullName>
        <ecNumber evidence="4">3.6.4.-</ecNumber>
    </submittedName>
</protein>
<dbReference type="InterPro" id="IPR014001">
    <property type="entry name" value="Helicase_ATP-bd"/>
</dbReference>
<dbReference type="PROSITE" id="PS51192">
    <property type="entry name" value="HELICASE_ATP_BIND_1"/>
    <property type="match status" value="1"/>
</dbReference>
<name>A0ABZ0Q994_9VIBR</name>
<dbReference type="CDD" id="cd18793">
    <property type="entry name" value="SF2_C_SNF"/>
    <property type="match status" value="1"/>
</dbReference>
<dbReference type="InterPro" id="IPR049730">
    <property type="entry name" value="SNF2/RAD54-like_C"/>
</dbReference>
<feature type="domain" description="Helicase ATP-binding" evidence="3">
    <location>
        <begin position="118"/>
        <end position="271"/>
    </location>
</feature>